<keyword evidence="2" id="KW-1185">Reference proteome</keyword>
<organism evidence="1 2">
    <name type="scientific">Naganishia adeliensis</name>
    <dbReference type="NCBI Taxonomy" id="92952"/>
    <lineage>
        <taxon>Eukaryota</taxon>
        <taxon>Fungi</taxon>
        <taxon>Dikarya</taxon>
        <taxon>Basidiomycota</taxon>
        <taxon>Agaricomycotina</taxon>
        <taxon>Tremellomycetes</taxon>
        <taxon>Filobasidiales</taxon>
        <taxon>Filobasidiaceae</taxon>
        <taxon>Naganishia</taxon>
    </lineage>
</organism>
<dbReference type="EMBL" id="JASBWS010000098">
    <property type="protein sequence ID" value="KAJ9097956.1"/>
    <property type="molecule type" value="Genomic_DNA"/>
</dbReference>
<protein>
    <submittedName>
        <fullName evidence="1">Uncharacterized protein</fullName>
    </submittedName>
</protein>
<accession>A0ACC2VFV3</accession>
<dbReference type="Proteomes" id="UP001230649">
    <property type="component" value="Unassembled WGS sequence"/>
</dbReference>
<name>A0ACC2VFV3_9TREE</name>
<proteinExistence type="predicted"/>
<comment type="caution">
    <text evidence="1">The sequence shown here is derived from an EMBL/GenBank/DDBJ whole genome shotgun (WGS) entry which is preliminary data.</text>
</comment>
<gene>
    <name evidence="1" type="ORF">QFC20_006087</name>
</gene>
<reference evidence="1" key="1">
    <citation type="submission" date="2023-04" db="EMBL/GenBank/DDBJ databases">
        <title>Draft Genome sequencing of Naganishia species isolated from polar environments using Oxford Nanopore Technology.</title>
        <authorList>
            <person name="Leo P."/>
            <person name="Venkateswaran K."/>
        </authorList>
    </citation>
    <scope>NUCLEOTIDE SEQUENCE</scope>
    <source>
        <strain evidence="1">MNA-CCFEE 5262</strain>
    </source>
</reference>
<evidence type="ECO:0000313" key="1">
    <source>
        <dbReference type="EMBL" id="KAJ9097956.1"/>
    </source>
</evidence>
<sequence length="110" mass="12054">MAEVPVVNGHNCFKVALPEVPHGYRLGIRQPLNLVPFSTFQGHLPVIDIRRTCYIYAISHFDVVQVNAISARATVRDPAAIALAGLAQFAGWATEFELVNYHGAGIIIKE</sequence>
<evidence type="ECO:0000313" key="2">
    <source>
        <dbReference type="Proteomes" id="UP001230649"/>
    </source>
</evidence>